<feature type="domain" description="PiggyBac transposable element-derived protein" evidence="1">
    <location>
        <begin position="107"/>
        <end position="192"/>
    </location>
</feature>
<dbReference type="PANTHER" id="PTHR46599:SF3">
    <property type="entry name" value="PIGGYBAC TRANSPOSABLE ELEMENT-DERIVED PROTEIN 4"/>
    <property type="match status" value="1"/>
</dbReference>
<comment type="caution">
    <text evidence="2">The sequence shown here is derived from an EMBL/GenBank/DDBJ whole genome shotgun (WGS) entry which is preliminary data.</text>
</comment>
<evidence type="ECO:0000313" key="3">
    <source>
        <dbReference type="Proteomes" id="UP000478052"/>
    </source>
</evidence>
<protein>
    <submittedName>
        <fullName evidence="2">PiggyBac transposable element-derived protein 4-like</fullName>
    </submittedName>
</protein>
<dbReference type="Pfam" id="PF13843">
    <property type="entry name" value="DDE_Tnp_1_7"/>
    <property type="match status" value="1"/>
</dbReference>
<dbReference type="AlphaFoldDB" id="A0A6G0W7B1"/>
<evidence type="ECO:0000313" key="2">
    <source>
        <dbReference type="EMBL" id="KAF0722041.1"/>
    </source>
</evidence>
<dbReference type="InterPro" id="IPR029526">
    <property type="entry name" value="PGBD"/>
</dbReference>
<sequence>MASILTDEEILSMINNGDFLLSDEDFGLNSGSDSLGEGDSADDDCDQNNIVEQNIANQSPASLTEIDLASPQISCENNYNWSTFRPQVIDIPFSETPGLKIFPKGNDPIDYFNLFVTNTFWEFLVEEANSYAVEVFLNSDRSNSRISTWKNTDVVEMKKFIALLFHTDTIHINRLEDYWKTNELFNFHIFRSTES</sequence>
<dbReference type="Proteomes" id="UP000478052">
    <property type="component" value="Unassembled WGS sequence"/>
</dbReference>
<dbReference type="OrthoDB" id="6608341at2759"/>
<evidence type="ECO:0000259" key="1">
    <source>
        <dbReference type="Pfam" id="PF13843"/>
    </source>
</evidence>
<keyword evidence="3" id="KW-1185">Reference proteome</keyword>
<dbReference type="EMBL" id="VUJU01009102">
    <property type="protein sequence ID" value="KAF0722041.1"/>
    <property type="molecule type" value="Genomic_DNA"/>
</dbReference>
<accession>A0A6G0W7B1</accession>
<organism evidence="2 3">
    <name type="scientific">Aphis craccivora</name>
    <name type="common">Cowpea aphid</name>
    <dbReference type="NCBI Taxonomy" id="307492"/>
    <lineage>
        <taxon>Eukaryota</taxon>
        <taxon>Metazoa</taxon>
        <taxon>Ecdysozoa</taxon>
        <taxon>Arthropoda</taxon>
        <taxon>Hexapoda</taxon>
        <taxon>Insecta</taxon>
        <taxon>Pterygota</taxon>
        <taxon>Neoptera</taxon>
        <taxon>Paraneoptera</taxon>
        <taxon>Hemiptera</taxon>
        <taxon>Sternorrhyncha</taxon>
        <taxon>Aphidomorpha</taxon>
        <taxon>Aphidoidea</taxon>
        <taxon>Aphididae</taxon>
        <taxon>Aphidini</taxon>
        <taxon>Aphis</taxon>
        <taxon>Aphis</taxon>
    </lineage>
</organism>
<reference evidence="2 3" key="1">
    <citation type="submission" date="2019-08" db="EMBL/GenBank/DDBJ databases">
        <title>Whole genome of Aphis craccivora.</title>
        <authorList>
            <person name="Voronova N.V."/>
            <person name="Shulinski R.S."/>
            <person name="Bandarenka Y.V."/>
            <person name="Zhorov D.G."/>
            <person name="Warner D."/>
        </authorList>
    </citation>
    <scope>NUCLEOTIDE SEQUENCE [LARGE SCALE GENOMIC DNA]</scope>
    <source>
        <strain evidence="2">180601</strain>
        <tissue evidence="2">Whole Body</tissue>
    </source>
</reference>
<proteinExistence type="predicted"/>
<dbReference type="PANTHER" id="PTHR46599">
    <property type="entry name" value="PIGGYBAC TRANSPOSABLE ELEMENT-DERIVED PROTEIN 4"/>
    <property type="match status" value="1"/>
</dbReference>
<gene>
    <name evidence="2" type="ORF">FWK35_00031105</name>
</gene>
<name>A0A6G0W7B1_APHCR</name>